<dbReference type="Gene3D" id="3.30.20.10">
    <property type="entry name" value="Endochitinase, domain 2"/>
    <property type="match status" value="1"/>
</dbReference>
<dbReference type="PANTHER" id="PTHR22595:SF79">
    <property type="entry name" value="CHITINASE 12"/>
    <property type="match status" value="1"/>
</dbReference>
<dbReference type="Pfam" id="PF00182">
    <property type="entry name" value="Glyco_hydro_19"/>
    <property type="match status" value="1"/>
</dbReference>
<dbReference type="Proteomes" id="UP000632774">
    <property type="component" value="Unassembled WGS sequence"/>
</dbReference>
<dbReference type="InterPro" id="IPR023346">
    <property type="entry name" value="Lysozyme-like_dom_sf"/>
</dbReference>
<dbReference type="Gene3D" id="1.10.530.10">
    <property type="match status" value="2"/>
</dbReference>
<evidence type="ECO:0000256" key="3">
    <source>
        <dbReference type="SAM" id="SignalP"/>
    </source>
</evidence>
<evidence type="ECO:0000256" key="2">
    <source>
        <dbReference type="ARBA" id="ARBA00023157"/>
    </source>
</evidence>
<accession>A0ABR9XDS8</accession>
<keyword evidence="6" id="KW-1185">Reference proteome</keyword>
<comment type="caution">
    <text evidence="5">The sequence shown here is derived from an EMBL/GenBank/DDBJ whole genome shotgun (WGS) entry which is preliminary data.</text>
</comment>
<gene>
    <name evidence="5" type="ORF">IRJ18_02570</name>
</gene>
<dbReference type="SUPFAM" id="SSF53955">
    <property type="entry name" value="Lysozyme-like"/>
    <property type="match status" value="1"/>
</dbReference>
<dbReference type="EMBL" id="JADFFM010000001">
    <property type="protein sequence ID" value="MBE9665230.1"/>
    <property type="molecule type" value="Genomic_DNA"/>
</dbReference>
<feature type="chain" id="PRO_5047367034" description="Glycoside hydrolase family 19 catalytic domain-containing protein" evidence="3">
    <location>
        <begin position="26"/>
        <end position="332"/>
    </location>
</feature>
<dbReference type="RefSeq" id="WP_194104635.1">
    <property type="nucleotide sequence ID" value="NZ_JADFFM010000001.1"/>
</dbReference>
<dbReference type="InterPro" id="IPR000726">
    <property type="entry name" value="Glyco_hydro_19_cat"/>
</dbReference>
<reference evidence="5 6" key="1">
    <citation type="submission" date="2020-10" db="EMBL/GenBank/DDBJ databases">
        <title>Mucilaginibacter mali sp. nov., isolated from rhizosphere soil of apple orchard.</title>
        <authorList>
            <person name="Lee J.-S."/>
            <person name="Kim H.S."/>
            <person name="Kim J.-S."/>
        </authorList>
    </citation>
    <scope>NUCLEOTIDE SEQUENCE [LARGE SCALE GENOMIC DNA]</scope>
    <source>
        <strain evidence="5 6">KCTC 23157</strain>
    </source>
</reference>
<protein>
    <recommendedName>
        <fullName evidence="4">Glycoside hydrolase family 19 catalytic domain-containing protein</fullName>
    </recommendedName>
</protein>
<dbReference type="InterPro" id="IPR016283">
    <property type="entry name" value="Glyco_hydro_19"/>
</dbReference>
<evidence type="ECO:0000313" key="5">
    <source>
        <dbReference type="EMBL" id="MBE9665230.1"/>
    </source>
</evidence>
<keyword evidence="3" id="KW-0732">Signal</keyword>
<dbReference type="PROSITE" id="PS51257">
    <property type="entry name" value="PROKAR_LIPOPROTEIN"/>
    <property type="match status" value="1"/>
</dbReference>
<keyword evidence="2" id="KW-1015">Disulfide bond</keyword>
<keyword evidence="1" id="KW-0611">Plant defense</keyword>
<dbReference type="PANTHER" id="PTHR22595">
    <property type="entry name" value="CHITINASE-RELATED"/>
    <property type="match status" value="1"/>
</dbReference>
<feature type="signal peptide" evidence="3">
    <location>
        <begin position="1"/>
        <end position="25"/>
    </location>
</feature>
<proteinExistence type="predicted"/>
<evidence type="ECO:0000259" key="4">
    <source>
        <dbReference type="Pfam" id="PF00182"/>
    </source>
</evidence>
<dbReference type="PIRSF" id="PIRSF001060">
    <property type="entry name" value="Endochitinase"/>
    <property type="match status" value="1"/>
</dbReference>
<feature type="domain" description="Glycoside hydrolase family 19 catalytic" evidence="4">
    <location>
        <begin position="132"/>
        <end position="319"/>
    </location>
</feature>
<evidence type="ECO:0000313" key="6">
    <source>
        <dbReference type="Proteomes" id="UP000632774"/>
    </source>
</evidence>
<dbReference type="CDD" id="cd00325">
    <property type="entry name" value="chitinase_GH19"/>
    <property type="match status" value="1"/>
</dbReference>
<sequence>MKLKILFTPTILLAGALLMASVSCGNTGRNNITEPGQSPIKGYNFSFSHFLSEKQFNEMFPLRDKFYTYAAFIKAVNELMPISVKVTKRATSVYQLIRTDKTTGKATIVRQDVDWNENWAKQKPDSTYTIDYGTFCAGPNVTINKRELAAFFANVAHETRHGQNGAYNDGLMFTHEQNTSLPYIAESDEYPPVAGKKYYGRGPLQLSYNGNYGYASDCIFGNKTLLNNPDLIEQDPVTAFKAAIYFWMTPQTHKPSAHDVMIGKWQPNAMDKSKGRTPGFGMTIVIINPIECNQGENMSSMNDRIGYYQHFLTKLGISDPNCACSCGKMQPY</sequence>
<organism evidence="5 6">
    <name type="scientific">Mucilaginibacter boryungensis</name>
    <dbReference type="NCBI Taxonomy" id="768480"/>
    <lineage>
        <taxon>Bacteria</taxon>
        <taxon>Pseudomonadati</taxon>
        <taxon>Bacteroidota</taxon>
        <taxon>Sphingobacteriia</taxon>
        <taxon>Sphingobacteriales</taxon>
        <taxon>Sphingobacteriaceae</taxon>
        <taxon>Mucilaginibacter</taxon>
    </lineage>
</organism>
<evidence type="ECO:0000256" key="1">
    <source>
        <dbReference type="ARBA" id="ARBA00022821"/>
    </source>
</evidence>
<name>A0ABR9XDS8_9SPHI</name>